<dbReference type="AlphaFoldDB" id="A0A9P6B0S2"/>
<dbReference type="GO" id="GO:0008270">
    <property type="term" value="F:zinc ion binding"/>
    <property type="evidence" value="ECO:0007669"/>
    <property type="project" value="InterPro"/>
</dbReference>
<keyword evidence="2" id="KW-0479">Metal-binding</keyword>
<dbReference type="Pfam" id="PF00172">
    <property type="entry name" value="Zn_clus"/>
    <property type="match status" value="1"/>
</dbReference>
<keyword evidence="3" id="KW-0539">Nucleus</keyword>
<comment type="caution">
    <text evidence="6">The sequence shown here is derived from an EMBL/GenBank/DDBJ whole genome shotgun (WGS) entry which is preliminary data.</text>
</comment>
<evidence type="ECO:0000313" key="7">
    <source>
        <dbReference type="Proteomes" id="UP000886523"/>
    </source>
</evidence>
<dbReference type="SUPFAM" id="SSF57701">
    <property type="entry name" value="Zn2/Cys6 DNA-binding domain"/>
    <property type="match status" value="1"/>
</dbReference>
<feature type="compositionally biased region" description="Polar residues" evidence="4">
    <location>
        <begin position="122"/>
        <end position="135"/>
    </location>
</feature>
<sequence length="753" mass="84721">MAGSSSPIELPSRKRARKAINCEPCRTHKLKCNRGRPCSGCVLRGTQHLCYADEPEAPRKLGSIADPILELNQIQRSVAALQGHFRAQKIRRDASPEPEPAISQDVLLQSADSDVSRPSLTGLSQVAESKPSQSQADRKRSDLSTASEREFISSDLVSLLPSKSTLQALVKMYVESATWIFSYIDEGDIQKKLIRYIEYDDIDDLTLALFFAVSAVALYYTPWPHNILRAFPEPAMATGDRFHSLCITVMEQSHDLCMREPTLDYLELNLLVGHYHASAKLSDSGEQIWELCHRMTGVATALGLHRDPERWDLPEEEIIRRRWAWWNVLTFQRWHCILLGRPPTISNSYFDTQYPMSDVVPPDQPVAGNPFLPYLNFFRFTFLLGDILEDLHQVTPMNQQQIALRDRELVEWQESWPPDLKLDEYGIASALSVTSPEDARRRGVQSMYLIGLFNLVRLILNRPKSIPSPSSGEGAITHEKIAAAAHKLITLHVKATPDYINNSPLTVPGHLSNAPYNIFAACMFYTHQLLSNPFQPGAAHFRSNLSDGIATFGKVREMPIANRCFKILVSLHPPLESDGRDNANLRRERITKLRRVTFPFVGLADVSHIENIYPSEEEDPESPMTAKVEPDFASQAERADTVCENSTVCLHPQARYWSTGNSRRPDFEWNLPDHIFNRLIILVNLLLLPFGSLGHGLKINSIKLPSTSGHFGLKQLFALRLPTASLGSRDLSLRSMHPHAIMGLRTSVTGILH</sequence>
<gene>
    <name evidence="6" type="ORF">BS47DRAFT_1391773</name>
</gene>
<evidence type="ECO:0000256" key="4">
    <source>
        <dbReference type="SAM" id="MobiDB-lite"/>
    </source>
</evidence>
<dbReference type="GO" id="GO:0005634">
    <property type="term" value="C:nucleus"/>
    <property type="evidence" value="ECO:0007669"/>
    <property type="project" value="UniProtKB-SubCell"/>
</dbReference>
<evidence type="ECO:0000259" key="5">
    <source>
        <dbReference type="PROSITE" id="PS50048"/>
    </source>
</evidence>
<evidence type="ECO:0000256" key="1">
    <source>
        <dbReference type="ARBA" id="ARBA00004123"/>
    </source>
</evidence>
<evidence type="ECO:0000313" key="6">
    <source>
        <dbReference type="EMBL" id="KAF9515237.1"/>
    </source>
</evidence>
<dbReference type="Pfam" id="PF04082">
    <property type="entry name" value="Fungal_trans"/>
    <property type="match status" value="1"/>
</dbReference>
<comment type="subcellular location">
    <subcellularLocation>
        <location evidence="1">Nucleus</location>
    </subcellularLocation>
</comment>
<dbReference type="GO" id="GO:0003677">
    <property type="term" value="F:DNA binding"/>
    <property type="evidence" value="ECO:0007669"/>
    <property type="project" value="InterPro"/>
</dbReference>
<dbReference type="Proteomes" id="UP000886523">
    <property type="component" value="Unassembled WGS sequence"/>
</dbReference>
<organism evidence="6 7">
    <name type="scientific">Hydnum rufescens UP504</name>
    <dbReference type="NCBI Taxonomy" id="1448309"/>
    <lineage>
        <taxon>Eukaryota</taxon>
        <taxon>Fungi</taxon>
        <taxon>Dikarya</taxon>
        <taxon>Basidiomycota</taxon>
        <taxon>Agaricomycotina</taxon>
        <taxon>Agaricomycetes</taxon>
        <taxon>Cantharellales</taxon>
        <taxon>Hydnaceae</taxon>
        <taxon>Hydnum</taxon>
    </lineage>
</organism>
<dbReference type="PROSITE" id="PS50048">
    <property type="entry name" value="ZN2_CY6_FUNGAL_2"/>
    <property type="match status" value="1"/>
</dbReference>
<dbReference type="SMART" id="SM00906">
    <property type="entry name" value="Fungal_trans"/>
    <property type="match status" value="1"/>
</dbReference>
<feature type="domain" description="Zn(2)-C6 fungal-type" evidence="5">
    <location>
        <begin position="21"/>
        <end position="50"/>
    </location>
</feature>
<dbReference type="GO" id="GO:0006351">
    <property type="term" value="P:DNA-templated transcription"/>
    <property type="evidence" value="ECO:0007669"/>
    <property type="project" value="InterPro"/>
</dbReference>
<dbReference type="InterPro" id="IPR036864">
    <property type="entry name" value="Zn2-C6_fun-type_DNA-bd_sf"/>
</dbReference>
<reference evidence="6" key="1">
    <citation type="journal article" date="2020" name="Nat. Commun.">
        <title>Large-scale genome sequencing of mycorrhizal fungi provides insights into the early evolution of symbiotic traits.</title>
        <authorList>
            <person name="Miyauchi S."/>
            <person name="Kiss E."/>
            <person name="Kuo A."/>
            <person name="Drula E."/>
            <person name="Kohler A."/>
            <person name="Sanchez-Garcia M."/>
            <person name="Morin E."/>
            <person name="Andreopoulos B."/>
            <person name="Barry K.W."/>
            <person name="Bonito G."/>
            <person name="Buee M."/>
            <person name="Carver A."/>
            <person name="Chen C."/>
            <person name="Cichocki N."/>
            <person name="Clum A."/>
            <person name="Culley D."/>
            <person name="Crous P.W."/>
            <person name="Fauchery L."/>
            <person name="Girlanda M."/>
            <person name="Hayes R.D."/>
            <person name="Keri Z."/>
            <person name="LaButti K."/>
            <person name="Lipzen A."/>
            <person name="Lombard V."/>
            <person name="Magnuson J."/>
            <person name="Maillard F."/>
            <person name="Murat C."/>
            <person name="Nolan M."/>
            <person name="Ohm R.A."/>
            <person name="Pangilinan J."/>
            <person name="Pereira M.F."/>
            <person name="Perotto S."/>
            <person name="Peter M."/>
            <person name="Pfister S."/>
            <person name="Riley R."/>
            <person name="Sitrit Y."/>
            <person name="Stielow J.B."/>
            <person name="Szollosi G."/>
            <person name="Zifcakova L."/>
            <person name="Stursova M."/>
            <person name="Spatafora J.W."/>
            <person name="Tedersoo L."/>
            <person name="Vaario L.M."/>
            <person name="Yamada A."/>
            <person name="Yan M."/>
            <person name="Wang P."/>
            <person name="Xu J."/>
            <person name="Bruns T."/>
            <person name="Baldrian P."/>
            <person name="Vilgalys R."/>
            <person name="Dunand C."/>
            <person name="Henrissat B."/>
            <person name="Grigoriev I.V."/>
            <person name="Hibbett D."/>
            <person name="Nagy L.G."/>
            <person name="Martin F.M."/>
        </authorList>
    </citation>
    <scope>NUCLEOTIDE SEQUENCE</scope>
    <source>
        <strain evidence="6">UP504</strain>
    </source>
</reference>
<dbReference type="CDD" id="cd00067">
    <property type="entry name" value="GAL4"/>
    <property type="match status" value="1"/>
</dbReference>
<dbReference type="OrthoDB" id="762982at2759"/>
<dbReference type="CDD" id="cd12148">
    <property type="entry name" value="fungal_TF_MHR"/>
    <property type="match status" value="1"/>
</dbReference>
<dbReference type="GO" id="GO:0000981">
    <property type="term" value="F:DNA-binding transcription factor activity, RNA polymerase II-specific"/>
    <property type="evidence" value="ECO:0007669"/>
    <property type="project" value="InterPro"/>
</dbReference>
<evidence type="ECO:0000256" key="3">
    <source>
        <dbReference type="ARBA" id="ARBA00023242"/>
    </source>
</evidence>
<dbReference type="PANTHER" id="PTHR31001">
    <property type="entry name" value="UNCHARACTERIZED TRANSCRIPTIONAL REGULATORY PROTEIN"/>
    <property type="match status" value="1"/>
</dbReference>
<dbReference type="InterPro" id="IPR007219">
    <property type="entry name" value="XnlR_reg_dom"/>
</dbReference>
<name>A0A9P6B0S2_9AGAM</name>
<accession>A0A9P6B0S2</accession>
<feature type="compositionally biased region" description="Basic and acidic residues" evidence="4">
    <location>
        <begin position="136"/>
        <end position="145"/>
    </location>
</feature>
<proteinExistence type="predicted"/>
<feature type="region of interest" description="Disordered" evidence="4">
    <location>
        <begin position="122"/>
        <end position="145"/>
    </location>
</feature>
<dbReference type="InterPro" id="IPR001138">
    <property type="entry name" value="Zn2Cys6_DnaBD"/>
</dbReference>
<dbReference type="EMBL" id="MU128952">
    <property type="protein sequence ID" value="KAF9515237.1"/>
    <property type="molecule type" value="Genomic_DNA"/>
</dbReference>
<protein>
    <recommendedName>
        <fullName evidence="5">Zn(2)-C6 fungal-type domain-containing protein</fullName>
    </recommendedName>
</protein>
<evidence type="ECO:0000256" key="2">
    <source>
        <dbReference type="ARBA" id="ARBA00022723"/>
    </source>
</evidence>
<keyword evidence="7" id="KW-1185">Reference proteome</keyword>
<dbReference type="Gene3D" id="4.10.240.10">
    <property type="entry name" value="Zn(2)-C6 fungal-type DNA-binding domain"/>
    <property type="match status" value="1"/>
</dbReference>
<dbReference type="InterPro" id="IPR050613">
    <property type="entry name" value="Sec_Metabolite_Reg"/>
</dbReference>